<gene>
    <name evidence="11" type="ORF">EV199_2784</name>
</gene>
<dbReference type="GO" id="GO:0030145">
    <property type="term" value="F:manganese ion binding"/>
    <property type="evidence" value="ECO:0007669"/>
    <property type="project" value="InterPro"/>
</dbReference>
<accession>A0A4Q7MQ93</accession>
<dbReference type="InterPro" id="IPR036005">
    <property type="entry name" value="Creatinase/aminopeptidase-like"/>
</dbReference>
<dbReference type="Gene3D" id="3.40.350.10">
    <property type="entry name" value="Creatinase/prolidase N-terminal domain"/>
    <property type="match status" value="1"/>
</dbReference>
<dbReference type="SUPFAM" id="SSF55920">
    <property type="entry name" value="Creatinase/aminopeptidase"/>
    <property type="match status" value="1"/>
</dbReference>
<dbReference type="PANTHER" id="PTHR43226:SF4">
    <property type="entry name" value="XAA-PRO AMINOPEPTIDASE 3"/>
    <property type="match status" value="1"/>
</dbReference>
<name>A0A4Q7MQ93_9BACT</name>
<dbReference type="InterPro" id="IPR052433">
    <property type="entry name" value="X-Pro_dipept-like"/>
</dbReference>
<reference evidence="11 12" key="1">
    <citation type="submission" date="2019-02" db="EMBL/GenBank/DDBJ databases">
        <title>Genomic Encyclopedia of Type Strains, Phase IV (KMG-IV): sequencing the most valuable type-strain genomes for metagenomic binning, comparative biology and taxonomic classification.</title>
        <authorList>
            <person name="Goeker M."/>
        </authorList>
    </citation>
    <scope>NUCLEOTIDE SEQUENCE [LARGE SCALE GENOMIC DNA]</scope>
    <source>
        <strain evidence="11 12">DSM 18116</strain>
    </source>
</reference>
<dbReference type="Proteomes" id="UP000293874">
    <property type="component" value="Unassembled WGS sequence"/>
</dbReference>
<dbReference type="SMART" id="SM01011">
    <property type="entry name" value="AMP_N"/>
    <property type="match status" value="1"/>
</dbReference>
<dbReference type="InterPro" id="IPR001131">
    <property type="entry name" value="Peptidase_M24B_aminopep-P_CS"/>
</dbReference>
<dbReference type="InterPro" id="IPR001714">
    <property type="entry name" value="Pept_M24_MAP"/>
</dbReference>
<dbReference type="SUPFAM" id="SSF53092">
    <property type="entry name" value="Creatinase/prolidase N-terminal domain"/>
    <property type="match status" value="1"/>
</dbReference>
<dbReference type="RefSeq" id="WP_130541436.1">
    <property type="nucleotide sequence ID" value="NZ_CP042431.1"/>
</dbReference>
<keyword evidence="8" id="KW-0482">Metalloprotease</keyword>
<comment type="catalytic activity">
    <reaction evidence="1">
        <text>Release of any N-terminal amino acid, including proline, that is linked to proline, even from a dipeptide or tripeptide.</text>
        <dbReference type="EC" id="3.4.11.9"/>
    </reaction>
</comment>
<dbReference type="OrthoDB" id="9806388at2"/>
<evidence type="ECO:0000256" key="4">
    <source>
        <dbReference type="ARBA" id="ARBA00012574"/>
    </source>
</evidence>
<keyword evidence="7" id="KW-0378">Hydrolase</keyword>
<evidence type="ECO:0000256" key="9">
    <source>
        <dbReference type="ARBA" id="ARBA00023211"/>
    </source>
</evidence>
<evidence type="ECO:0000313" key="11">
    <source>
        <dbReference type="EMBL" id="RZS70886.1"/>
    </source>
</evidence>
<dbReference type="InterPro" id="IPR000994">
    <property type="entry name" value="Pept_M24"/>
</dbReference>
<protein>
    <recommendedName>
        <fullName evidence="4">Xaa-Pro aminopeptidase</fullName>
        <ecNumber evidence="4">3.4.11.9</ecNumber>
    </recommendedName>
</protein>
<dbReference type="PRINTS" id="PR00599">
    <property type="entry name" value="MAPEPTIDASE"/>
</dbReference>
<dbReference type="PROSITE" id="PS00491">
    <property type="entry name" value="PROLINE_PEPTIDASE"/>
    <property type="match status" value="1"/>
</dbReference>
<dbReference type="PANTHER" id="PTHR43226">
    <property type="entry name" value="XAA-PRO AMINOPEPTIDASE 3"/>
    <property type="match status" value="1"/>
</dbReference>
<evidence type="ECO:0000256" key="5">
    <source>
        <dbReference type="ARBA" id="ARBA00022670"/>
    </source>
</evidence>
<evidence type="ECO:0000259" key="10">
    <source>
        <dbReference type="SMART" id="SM01011"/>
    </source>
</evidence>
<evidence type="ECO:0000313" key="12">
    <source>
        <dbReference type="Proteomes" id="UP000293874"/>
    </source>
</evidence>
<evidence type="ECO:0000256" key="1">
    <source>
        <dbReference type="ARBA" id="ARBA00001424"/>
    </source>
</evidence>
<proteinExistence type="inferred from homology"/>
<evidence type="ECO:0000256" key="6">
    <source>
        <dbReference type="ARBA" id="ARBA00022723"/>
    </source>
</evidence>
<dbReference type="EMBL" id="SGXA01000002">
    <property type="protein sequence ID" value="RZS70886.1"/>
    <property type="molecule type" value="Genomic_DNA"/>
</dbReference>
<dbReference type="GO" id="GO:0006508">
    <property type="term" value="P:proteolysis"/>
    <property type="evidence" value="ECO:0007669"/>
    <property type="project" value="UniProtKB-KW"/>
</dbReference>
<keyword evidence="6" id="KW-0479">Metal-binding</keyword>
<organism evidence="11 12">
    <name type="scientific">Pseudobacter ginsenosidimutans</name>
    <dbReference type="NCBI Taxonomy" id="661488"/>
    <lineage>
        <taxon>Bacteria</taxon>
        <taxon>Pseudomonadati</taxon>
        <taxon>Bacteroidota</taxon>
        <taxon>Chitinophagia</taxon>
        <taxon>Chitinophagales</taxon>
        <taxon>Chitinophagaceae</taxon>
        <taxon>Pseudobacter</taxon>
    </lineage>
</organism>
<dbReference type="InterPro" id="IPR029149">
    <property type="entry name" value="Creatin/AminoP/Spt16_N"/>
</dbReference>
<evidence type="ECO:0000256" key="3">
    <source>
        <dbReference type="ARBA" id="ARBA00008766"/>
    </source>
</evidence>
<sequence length="430" mass="49692">MKYLPLNQDIFVQNRKRFVASMDKNSIAIFNSNDELPTNGDAIHTFKQNSDLFWLSGIDQEDSMVVLFPDNPDPRFREVLVLVRPNEMKEKWDGKRLRAEEARQISGVKTIIWLDTLDAVLQTWIHLADTIYLNSNENDRKANLVPVRDYRYIQEMKQRYPLHNYKRSARIMKELRAIKTPQEVEVMQQAIDITKDTFIDLLKFIRPGVMEYEIEAKIWHGFLSRRATRPGYGSIIASGDSARILHYVNNNQECKDGDLILMDFGAEYGGYNADLTRTVPVNGKFSKRQKEVYNGCLQIHNYCKSILKPGITINDYTEKAGDEATKVFIKLGLLSKEDVKNEDKDNRAYRKYLYHGISHHLGIDVHDLGTRTAPIKPGMVFTIEPGIYIEQEQMGIRIENNVWVTKTGNKDLMAKIPITVEEIEALMKKK</sequence>
<comment type="similarity">
    <text evidence="3">Belongs to the peptidase M24B family.</text>
</comment>
<keyword evidence="11" id="KW-0031">Aminopeptidase</keyword>
<comment type="cofactor">
    <cofactor evidence="2">
        <name>Mn(2+)</name>
        <dbReference type="ChEBI" id="CHEBI:29035"/>
    </cofactor>
</comment>
<keyword evidence="12" id="KW-1185">Reference proteome</keyword>
<dbReference type="EC" id="3.4.11.9" evidence="4"/>
<keyword evidence="5" id="KW-0645">Protease</keyword>
<dbReference type="Pfam" id="PF00557">
    <property type="entry name" value="Peptidase_M24"/>
    <property type="match status" value="1"/>
</dbReference>
<comment type="caution">
    <text evidence="11">The sequence shown here is derived from an EMBL/GenBank/DDBJ whole genome shotgun (WGS) entry which is preliminary data.</text>
</comment>
<keyword evidence="9" id="KW-0464">Manganese</keyword>
<dbReference type="AlphaFoldDB" id="A0A4Q7MQ93"/>
<dbReference type="Gene3D" id="3.90.230.10">
    <property type="entry name" value="Creatinase/methionine aminopeptidase superfamily"/>
    <property type="match status" value="1"/>
</dbReference>
<dbReference type="GO" id="GO:0070006">
    <property type="term" value="F:metalloaminopeptidase activity"/>
    <property type="evidence" value="ECO:0007669"/>
    <property type="project" value="InterPro"/>
</dbReference>
<dbReference type="InterPro" id="IPR007865">
    <property type="entry name" value="Aminopep_P_N"/>
</dbReference>
<dbReference type="Pfam" id="PF05195">
    <property type="entry name" value="AMP_N"/>
    <property type="match status" value="1"/>
</dbReference>
<evidence type="ECO:0000256" key="8">
    <source>
        <dbReference type="ARBA" id="ARBA00023049"/>
    </source>
</evidence>
<evidence type="ECO:0000256" key="2">
    <source>
        <dbReference type="ARBA" id="ARBA00001936"/>
    </source>
</evidence>
<dbReference type="CDD" id="cd01087">
    <property type="entry name" value="Prolidase"/>
    <property type="match status" value="1"/>
</dbReference>
<evidence type="ECO:0000256" key="7">
    <source>
        <dbReference type="ARBA" id="ARBA00022801"/>
    </source>
</evidence>
<feature type="domain" description="Aminopeptidase P N-terminal" evidence="10">
    <location>
        <begin position="6"/>
        <end position="142"/>
    </location>
</feature>